<sequence>MIQTGQYLGNTGSLSPRLRCDGMNAGRPRTPQSMKRGRLCSGNGVWAVGLKNAIIGGPSLLSCPHRDLASTMETRGWGKKMATLWNLSQRRQSSTKDKFKK</sequence>
<keyword evidence="2" id="KW-1185">Reference proteome</keyword>
<accession>A0ABD0LM87</accession>
<reference evidence="1 2" key="1">
    <citation type="journal article" date="2023" name="Sci. Data">
        <title>Genome assembly of the Korean intertidal mud-creeper Batillaria attramentaria.</title>
        <authorList>
            <person name="Patra A.K."/>
            <person name="Ho P.T."/>
            <person name="Jun S."/>
            <person name="Lee S.J."/>
            <person name="Kim Y."/>
            <person name="Won Y.J."/>
        </authorList>
    </citation>
    <scope>NUCLEOTIDE SEQUENCE [LARGE SCALE GENOMIC DNA]</scope>
    <source>
        <strain evidence="1">Wonlab-2016</strain>
    </source>
</reference>
<evidence type="ECO:0000313" key="1">
    <source>
        <dbReference type="EMBL" id="KAK7500361.1"/>
    </source>
</evidence>
<comment type="caution">
    <text evidence="1">The sequence shown here is derived from an EMBL/GenBank/DDBJ whole genome shotgun (WGS) entry which is preliminary data.</text>
</comment>
<protein>
    <submittedName>
        <fullName evidence="1">Uncharacterized protein</fullName>
    </submittedName>
</protein>
<dbReference type="Proteomes" id="UP001519460">
    <property type="component" value="Unassembled WGS sequence"/>
</dbReference>
<name>A0ABD0LM87_9CAEN</name>
<dbReference type="AlphaFoldDB" id="A0ABD0LM87"/>
<organism evidence="1 2">
    <name type="scientific">Batillaria attramentaria</name>
    <dbReference type="NCBI Taxonomy" id="370345"/>
    <lineage>
        <taxon>Eukaryota</taxon>
        <taxon>Metazoa</taxon>
        <taxon>Spiralia</taxon>
        <taxon>Lophotrochozoa</taxon>
        <taxon>Mollusca</taxon>
        <taxon>Gastropoda</taxon>
        <taxon>Caenogastropoda</taxon>
        <taxon>Sorbeoconcha</taxon>
        <taxon>Cerithioidea</taxon>
        <taxon>Batillariidae</taxon>
        <taxon>Batillaria</taxon>
    </lineage>
</organism>
<dbReference type="EMBL" id="JACVVK020000037">
    <property type="protein sequence ID" value="KAK7500361.1"/>
    <property type="molecule type" value="Genomic_DNA"/>
</dbReference>
<evidence type="ECO:0000313" key="2">
    <source>
        <dbReference type="Proteomes" id="UP001519460"/>
    </source>
</evidence>
<proteinExistence type="predicted"/>
<gene>
    <name evidence="1" type="ORF">BaRGS_00008268</name>
</gene>